<name>A0A0E9V2D3_ANGAN</name>
<proteinExistence type="predicted"/>
<dbReference type="EMBL" id="GBXM01036421">
    <property type="protein sequence ID" value="JAH72156.1"/>
    <property type="molecule type" value="Transcribed_RNA"/>
</dbReference>
<reference evidence="2" key="1">
    <citation type="submission" date="2014-11" db="EMBL/GenBank/DDBJ databases">
        <authorList>
            <person name="Amaro Gonzalez C."/>
        </authorList>
    </citation>
    <scope>NUCLEOTIDE SEQUENCE</scope>
</reference>
<evidence type="ECO:0000256" key="1">
    <source>
        <dbReference type="SAM" id="MobiDB-lite"/>
    </source>
</evidence>
<protein>
    <submittedName>
        <fullName evidence="2">Uncharacterized protein</fullName>
    </submittedName>
</protein>
<dbReference type="AlphaFoldDB" id="A0A0E9V2D3"/>
<organism evidence="2">
    <name type="scientific">Anguilla anguilla</name>
    <name type="common">European freshwater eel</name>
    <name type="synonym">Muraena anguilla</name>
    <dbReference type="NCBI Taxonomy" id="7936"/>
    <lineage>
        <taxon>Eukaryota</taxon>
        <taxon>Metazoa</taxon>
        <taxon>Chordata</taxon>
        <taxon>Craniata</taxon>
        <taxon>Vertebrata</taxon>
        <taxon>Euteleostomi</taxon>
        <taxon>Actinopterygii</taxon>
        <taxon>Neopterygii</taxon>
        <taxon>Teleostei</taxon>
        <taxon>Anguilliformes</taxon>
        <taxon>Anguillidae</taxon>
        <taxon>Anguilla</taxon>
    </lineage>
</organism>
<accession>A0A0E9V2D3</accession>
<sequence>MIKDHKVHPCTKDNGFHSKAPGCPAIQPPTTALCVMSLAIRSCLSANNLHCLDAVTHRPRVKMVNHLWHVP</sequence>
<evidence type="ECO:0000313" key="2">
    <source>
        <dbReference type="EMBL" id="JAH72156.1"/>
    </source>
</evidence>
<feature type="region of interest" description="Disordered" evidence="1">
    <location>
        <begin position="1"/>
        <end position="21"/>
    </location>
</feature>
<reference evidence="2" key="2">
    <citation type="journal article" date="2015" name="Fish Shellfish Immunol.">
        <title>Early steps in the European eel (Anguilla anguilla)-Vibrio vulnificus interaction in the gills: Role of the RtxA13 toxin.</title>
        <authorList>
            <person name="Callol A."/>
            <person name="Pajuelo D."/>
            <person name="Ebbesson L."/>
            <person name="Teles M."/>
            <person name="MacKenzie S."/>
            <person name="Amaro C."/>
        </authorList>
    </citation>
    <scope>NUCLEOTIDE SEQUENCE</scope>
</reference>